<reference evidence="4" key="2">
    <citation type="journal article" date="2021" name="PeerJ">
        <title>Extensive microbial diversity within the chicken gut microbiome revealed by metagenomics and culture.</title>
        <authorList>
            <person name="Gilroy R."/>
            <person name="Ravi A."/>
            <person name="Getino M."/>
            <person name="Pursley I."/>
            <person name="Horton D.L."/>
            <person name="Alikhan N.F."/>
            <person name="Baker D."/>
            <person name="Gharbi K."/>
            <person name="Hall N."/>
            <person name="Watson M."/>
            <person name="Adriaenssens E.M."/>
            <person name="Foster-Nyarko E."/>
            <person name="Jarju S."/>
            <person name="Secka A."/>
            <person name="Antonio M."/>
            <person name="Oren A."/>
            <person name="Chaudhuri R.R."/>
            <person name="La Ragione R."/>
            <person name="Hildebrand F."/>
            <person name="Pallen M.J."/>
        </authorList>
    </citation>
    <scope>NUCLEOTIDE SEQUENCE</scope>
    <source>
        <strain evidence="4">ChiGjej1B1-1684</strain>
    </source>
</reference>
<dbReference type="Gene3D" id="1.10.357.10">
    <property type="entry name" value="Tetracycline Repressor, domain 2"/>
    <property type="match status" value="1"/>
</dbReference>
<evidence type="ECO:0000313" key="5">
    <source>
        <dbReference type="Proteomes" id="UP000824118"/>
    </source>
</evidence>
<dbReference type="Proteomes" id="UP000824118">
    <property type="component" value="Unassembled WGS sequence"/>
</dbReference>
<evidence type="ECO:0000313" key="4">
    <source>
        <dbReference type="EMBL" id="HIU50058.1"/>
    </source>
</evidence>
<sequence length="205" mass="23823">MIKKTFLNLPTEKRDRIIREVKREFADHPVDKISINRIIQRAKISRGSFYQYFDDKMDLITVVTGEFSNHMYETIANSMKESGENVFQLPIDMFNGTMEFVQRGNNFEIYKNLFANIKANGDDLSEYFSCLSKEKLQELSEIVNRTQKNMDQKESKALREILFLVLRGAIFDVFARGKDIKEVGESLEMKINLIKKCVGEENPNG</sequence>
<gene>
    <name evidence="4" type="ORF">IAD22_03490</name>
</gene>
<dbReference type="AlphaFoldDB" id="A0A9D1LXW4"/>
<dbReference type="Pfam" id="PF00440">
    <property type="entry name" value="TetR_N"/>
    <property type="match status" value="1"/>
</dbReference>
<evidence type="ECO:0000259" key="3">
    <source>
        <dbReference type="PROSITE" id="PS50977"/>
    </source>
</evidence>
<keyword evidence="1 2" id="KW-0238">DNA-binding</keyword>
<dbReference type="GO" id="GO:0003677">
    <property type="term" value="F:DNA binding"/>
    <property type="evidence" value="ECO:0007669"/>
    <property type="project" value="UniProtKB-UniRule"/>
</dbReference>
<dbReference type="InterPro" id="IPR009057">
    <property type="entry name" value="Homeodomain-like_sf"/>
</dbReference>
<accession>A0A9D1LXW4</accession>
<dbReference type="EMBL" id="DVNG01000048">
    <property type="protein sequence ID" value="HIU50058.1"/>
    <property type="molecule type" value="Genomic_DNA"/>
</dbReference>
<comment type="caution">
    <text evidence="4">The sequence shown here is derived from an EMBL/GenBank/DDBJ whole genome shotgun (WGS) entry which is preliminary data.</text>
</comment>
<name>A0A9D1LXW4_9FIRM</name>
<dbReference type="InterPro" id="IPR050624">
    <property type="entry name" value="HTH-type_Tx_Regulator"/>
</dbReference>
<dbReference type="PROSITE" id="PS50977">
    <property type="entry name" value="HTH_TETR_2"/>
    <property type="match status" value="1"/>
</dbReference>
<organism evidence="4 5">
    <name type="scientific">Candidatus Limousia pullorum</name>
    <dbReference type="NCBI Taxonomy" id="2840860"/>
    <lineage>
        <taxon>Bacteria</taxon>
        <taxon>Bacillati</taxon>
        <taxon>Bacillota</taxon>
        <taxon>Clostridia</taxon>
        <taxon>Eubacteriales</taxon>
        <taxon>Oscillospiraceae</taxon>
        <taxon>Oscillospiraceae incertae sedis</taxon>
        <taxon>Candidatus Limousia</taxon>
    </lineage>
</organism>
<dbReference type="PANTHER" id="PTHR43479">
    <property type="entry name" value="ACREF/ENVCD OPERON REPRESSOR-RELATED"/>
    <property type="match status" value="1"/>
</dbReference>
<feature type="domain" description="HTH tetR-type" evidence="3">
    <location>
        <begin position="11"/>
        <end position="71"/>
    </location>
</feature>
<reference evidence="4" key="1">
    <citation type="submission" date="2020-10" db="EMBL/GenBank/DDBJ databases">
        <authorList>
            <person name="Gilroy R."/>
        </authorList>
    </citation>
    <scope>NUCLEOTIDE SEQUENCE</scope>
    <source>
        <strain evidence="4">ChiGjej1B1-1684</strain>
    </source>
</reference>
<protein>
    <submittedName>
        <fullName evidence="4">TetR/AcrR family transcriptional regulator</fullName>
    </submittedName>
</protein>
<dbReference type="PANTHER" id="PTHR43479:SF11">
    <property type="entry name" value="ACREF_ENVCD OPERON REPRESSOR-RELATED"/>
    <property type="match status" value="1"/>
</dbReference>
<dbReference type="SUPFAM" id="SSF46689">
    <property type="entry name" value="Homeodomain-like"/>
    <property type="match status" value="1"/>
</dbReference>
<dbReference type="Pfam" id="PF17924">
    <property type="entry name" value="TetR_C_19"/>
    <property type="match status" value="1"/>
</dbReference>
<evidence type="ECO:0000256" key="2">
    <source>
        <dbReference type="PROSITE-ProRule" id="PRU00335"/>
    </source>
</evidence>
<evidence type="ECO:0000256" key="1">
    <source>
        <dbReference type="ARBA" id="ARBA00023125"/>
    </source>
</evidence>
<feature type="DNA-binding region" description="H-T-H motif" evidence="2">
    <location>
        <begin position="34"/>
        <end position="53"/>
    </location>
</feature>
<proteinExistence type="predicted"/>
<dbReference type="InterPro" id="IPR001647">
    <property type="entry name" value="HTH_TetR"/>
</dbReference>